<protein>
    <recommendedName>
        <fullName evidence="1">F-box domain-containing protein</fullName>
    </recommendedName>
</protein>
<dbReference type="Pfam" id="PF00646">
    <property type="entry name" value="F-box"/>
    <property type="match status" value="1"/>
</dbReference>
<reference evidence="2" key="2">
    <citation type="submission" date="2017-06" db="EMBL/GenBank/DDBJ databases">
        <title>WGS assembly of Brachypodium distachyon.</title>
        <authorList>
            <consortium name="The International Brachypodium Initiative"/>
            <person name="Lucas S."/>
            <person name="Harmon-Smith M."/>
            <person name="Lail K."/>
            <person name="Tice H."/>
            <person name="Grimwood J."/>
            <person name="Bruce D."/>
            <person name="Barry K."/>
            <person name="Shu S."/>
            <person name="Lindquist E."/>
            <person name="Wang M."/>
            <person name="Pitluck S."/>
            <person name="Vogel J.P."/>
            <person name="Garvin D.F."/>
            <person name="Mockler T.C."/>
            <person name="Schmutz J."/>
            <person name="Rokhsar D."/>
            <person name="Bevan M.W."/>
        </authorList>
    </citation>
    <scope>NUCLEOTIDE SEQUENCE</scope>
    <source>
        <strain evidence="2">Bd21</strain>
    </source>
</reference>
<keyword evidence="4" id="KW-1185">Reference proteome</keyword>
<accession>A0A0Q3PAE1</accession>
<dbReference type="InParanoid" id="A0A0Q3PAE1"/>
<evidence type="ECO:0000313" key="2">
    <source>
        <dbReference type="EMBL" id="KQJ86001.2"/>
    </source>
</evidence>
<dbReference type="EMBL" id="CM000883">
    <property type="protein sequence ID" value="KQJ86001.2"/>
    <property type="molecule type" value="Genomic_DNA"/>
</dbReference>
<dbReference type="InterPro" id="IPR001810">
    <property type="entry name" value="F-box_dom"/>
</dbReference>
<gene>
    <name evidence="2" type="ORF">BRADI_4g02798v3</name>
</gene>
<dbReference type="EnsemblPlants" id="KQJ86001">
    <property type="protein sequence ID" value="KQJ86001"/>
    <property type="gene ID" value="BRADI_4g02798v3"/>
</dbReference>
<evidence type="ECO:0000313" key="3">
    <source>
        <dbReference type="EnsemblPlants" id="KQJ86001"/>
    </source>
</evidence>
<dbReference type="InterPro" id="IPR036047">
    <property type="entry name" value="F-box-like_dom_sf"/>
</dbReference>
<evidence type="ECO:0000259" key="1">
    <source>
        <dbReference type="SMART" id="SM00256"/>
    </source>
</evidence>
<sequence length="442" mass="51025">MGDEEREDQQPVARLPVDLLAEVLRRVPPRWLAASRCVCRAWRDAVDGRRLLRADLLPLSVAGLFFHLDEHLFPEFLSCPASSSRAVSGSLGCLRSINPNYSPDPNPCAENNYAGHICEEAGDWEDYRVLDQCNGLLLLRQWLVNHLTLPREGNLSCGYREGLVYDPTVSPYYEVFMVPYLGYKHPDDEVDPLEESEWPPSLCKMHVFSSRSGCWEERISMTDNTYRVINSPIVREGYPYLGVVRSEKGLYFVSLDNGWLKVWILNESRGEIGWMLKHEKYLKSMVAHVHQEYHSRFHGDWILEDINYNLFQNSSHIPKGLKGYDEDDDDVKNEDTKKTIVAENVDNVLGSGDEVEEYYWDVSILGFHPYKEIVFLTTDAVQTGFAYHLNSSKMEGLGNIYPRDYIYFKLITNEREKILSCFPYTPCWIDECLRNNWSTTSS</sequence>
<dbReference type="Gramene" id="KQJ86001">
    <property type="protein sequence ID" value="KQJ86001"/>
    <property type="gene ID" value="BRADI_4g02798v3"/>
</dbReference>
<name>A0A0Q3PAE1_BRADI</name>
<dbReference type="SMART" id="SM00256">
    <property type="entry name" value="FBOX"/>
    <property type="match status" value="1"/>
</dbReference>
<dbReference type="SUPFAM" id="SSF81383">
    <property type="entry name" value="F-box domain"/>
    <property type="match status" value="1"/>
</dbReference>
<dbReference type="Gene3D" id="1.20.1280.50">
    <property type="match status" value="1"/>
</dbReference>
<feature type="domain" description="F-box" evidence="1">
    <location>
        <begin position="15"/>
        <end position="55"/>
    </location>
</feature>
<reference evidence="3" key="3">
    <citation type="submission" date="2018-08" db="UniProtKB">
        <authorList>
            <consortium name="EnsemblPlants"/>
        </authorList>
    </citation>
    <scope>IDENTIFICATION</scope>
    <source>
        <strain evidence="3">cv. Bd21</strain>
    </source>
</reference>
<proteinExistence type="predicted"/>
<dbReference type="PANTHER" id="PTHR34591:SF13">
    <property type="entry name" value="OS03G0669900 PROTEIN"/>
    <property type="match status" value="1"/>
</dbReference>
<dbReference type="OrthoDB" id="694608at2759"/>
<evidence type="ECO:0000313" key="4">
    <source>
        <dbReference type="Proteomes" id="UP000008810"/>
    </source>
</evidence>
<reference evidence="2 3" key="1">
    <citation type="journal article" date="2010" name="Nature">
        <title>Genome sequencing and analysis of the model grass Brachypodium distachyon.</title>
        <authorList>
            <consortium name="International Brachypodium Initiative"/>
        </authorList>
    </citation>
    <scope>NUCLEOTIDE SEQUENCE [LARGE SCALE GENOMIC DNA]</scope>
    <source>
        <strain evidence="2 3">Bd21</strain>
    </source>
</reference>
<dbReference type="ExpressionAtlas" id="A0A0Q3PAE1">
    <property type="expression patterns" value="baseline and differential"/>
</dbReference>
<dbReference type="PANTHER" id="PTHR34591">
    <property type="entry name" value="OS03G0653100 PROTEIN-RELATED"/>
    <property type="match status" value="1"/>
</dbReference>
<organism evidence="2">
    <name type="scientific">Brachypodium distachyon</name>
    <name type="common">Purple false brome</name>
    <name type="synonym">Trachynia distachya</name>
    <dbReference type="NCBI Taxonomy" id="15368"/>
    <lineage>
        <taxon>Eukaryota</taxon>
        <taxon>Viridiplantae</taxon>
        <taxon>Streptophyta</taxon>
        <taxon>Embryophyta</taxon>
        <taxon>Tracheophyta</taxon>
        <taxon>Spermatophyta</taxon>
        <taxon>Magnoliopsida</taxon>
        <taxon>Liliopsida</taxon>
        <taxon>Poales</taxon>
        <taxon>Poaceae</taxon>
        <taxon>BOP clade</taxon>
        <taxon>Pooideae</taxon>
        <taxon>Stipodae</taxon>
        <taxon>Brachypodieae</taxon>
        <taxon>Brachypodium</taxon>
    </lineage>
</organism>
<dbReference type="AlphaFoldDB" id="A0A0Q3PAE1"/>
<dbReference type="Proteomes" id="UP000008810">
    <property type="component" value="Chromosome 4"/>
</dbReference>